<dbReference type="OrthoDB" id="414540at2759"/>
<reference evidence="1" key="1">
    <citation type="submission" date="2021-12" db="EMBL/GenBank/DDBJ databases">
        <authorList>
            <person name="Zaccaron A."/>
            <person name="Stergiopoulos I."/>
        </authorList>
    </citation>
    <scope>NUCLEOTIDE SEQUENCE</scope>
    <source>
        <strain evidence="1">Race5_Kim</strain>
    </source>
</reference>
<evidence type="ECO:0000313" key="1">
    <source>
        <dbReference type="EMBL" id="UJO11600.1"/>
    </source>
</evidence>
<sequence length="156" mass="17157">MTGQDLYTTLESTATDFITSLSPGTAGSNNPNPVQIMSNMSPDFRSDFGHRFFVSTKPHLQGRHGAEHFVNRMAFMAVKLETWKIDTTDVVVDERKKSVMVKSDFHMIVRGGKAVVNEIVFLLGMDESGQEIVNATEFVDAEAASEIARLMQGGGQ</sequence>
<name>A0A9Q8L669_PASFU</name>
<accession>A0A9Q8L669</accession>
<evidence type="ECO:0000313" key="2">
    <source>
        <dbReference type="Proteomes" id="UP000756132"/>
    </source>
</evidence>
<dbReference type="RefSeq" id="XP_047755966.1">
    <property type="nucleotide sequence ID" value="XM_047900079.1"/>
</dbReference>
<dbReference type="EMBL" id="CP090163">
    <property type="protein sequence ID" value="UJO11600.1"/>
    <property type="molecule type" value="Genomic_DNA"/>
</dbReference>
<dbReference type="AlphaFoldDB" id="A0A9Q8L669"/>
<organism evidence="1 2">
    <name type="scientific">Passalora fulva</name>
    <name type="common">Tomato leaf mold</name>
    <name type="synonym">Cladosporium fulvum</name>
    <dbReference type="NCBI Taxonomy" id="5499"/>
    <lineage>
        <taxon>Eukaryota</taxon>
        <taxon>Fungi</taxon>
        <taxon>Dikarya</taxon>
        <taxon>Ascomycota</taxon>
        <taxon>Pezizomycotina</taxon>
        <taxon>Dothideomycetes</taxon>
        <taxon>Dothideomycetidae</taxon>
        <taxon>Mycosphaerellales</taxon>
        <taxon>Mycosphaerellaceae</taxon>
        <taxon>Fulvia</taxon>
    </lineage>
</organism>
<dbReference type="KEGG" id="ffu:CLAFUR5_00931"/>
<dbReference type="Proteomes" id="UP000756132">
    <property type="component" value="Chromosome 1"/>
</dbReference>
<gene>
    <name evidence="1" type="ORF">CLAFUR5_00931</name>
</gene>
<keyword evidence="2" id="KW-1185">Reference proteome</keyword>
<evidence type="ECO:0008006" key="3">
    <source>
        <dbReference type="Google" id="ProtNLM"/>
    </source>
</evidence>
<proteinExistence type="predicted"/>
<dbReference type="Gene3D" id="3.10.450.50">
    <property type="match status" value="1"/>
</dbReference>
<protein>
    <recommendedName>
        <fullName evidence="3">SnoaL-like domain-containing protein</fullName>
    </recommendedName>
</protein>
<dbReference type="GeneID" id="71980809"/>
<reference evidence="1" key="2">
    <citation type="journal article" date="2022" name="Microb. Genom.">
        <title>A chromosome-scale genome assembly of the tomato pathogen Cladosporium fulvum reveals a compartmentalized genome architecture and the presence of a dispensable chromosome.</title>
        <authorList>
            <person name="Zaccaron A.Z."/>
            <person name="Chen L.H."/>
            <person name="Samaras A."/>
            <person name="Stergiopoulos I."/>
        </authorList>
    </citation>
    <scope>NUCLEOTIDE SEQUENCE</scope>
    <source>
        <strain evidence="1">Race5_Kim</strain>
    </source>
</reference>
<dbReference type="OMA" id="WGHNYAV"/>